<reference evidence="2" key="1">
    <citation type="submission" date="2021-03" db="EMBL/GenBank/DDBJ databases">
        <title>Chromosome level genome of the anhydrobiotic midge Polypedilum vanderplanki.</title>
        <authorList>
            <person name="Yoshida Y."/>
            <person name="Kikawada T."/>
            <person name="Gusev O."/>
        </authorList>
    </citation>
    <scope>NUCLEOTIDE SEQUENCE</scope>
    <source>
        <strain evidence="2">NIAS01</strain>
        <tissue evidence="2">Whole body or cell culture</tissue>
    </source>
</reference>
<dbReference type="GO" id="GO:0005615">
    <property type="term" value="C:extracellular space"/>
    <property type="evidence" value="ECO:0007669"/>
    <property type="project" value="TreeGrafter"/>
</dbReference>
<dbReference type="CDD" id="cd16021">
    <property type="entry name" value="ALP_like"/>
    <property type="match status" value="1"/>
</dbReference>
<dbReference type="PANTHER" id="PTHR10974:SF1">
    <property type="entry name" value="FI08016P-RELATED"/>
    <property type="match status" value="1"/>
</dbReference>
<keyword evidence="1" id="KW-0472">Membrane</keyword>
<name>A0A9J6CQM6_POLVA</name>
<evidence type="ECO:0000313" key="3">
    <source>
        <dbReference type="Proteomes" id="UP001107558"/>
    </source>
</evidence>
<dbReference type="InterPro" id="IPR017850">
    <property type="entry name" value="Alkaline_phosphatase_core_sf"/>
</dbReference>
<evidence type="ECO:0000256" key="1">
    <source>
        <dbReference type="SAM" id="Phobius"/>
    </source>
</evidence>
<feature type="transmembrane region" description="Helical" evidence="1">
    <location>
        <begin position="23"/>
        <end position="41"/>
    </location>
</feature>
<accession>A0A9J6CQM6</accession>
<keyword evidence="3" id="KW-1185">Reference proteome</keyword>
<proteinExistence type="predicted"/>
<keyword evidence="1" id="KW-1133">Transmembrane helix</keyword>
<dbReference type="EMBL" id="JADBJN010000001">
    <property type="protein sequence ID" value="KAG5684188.1"/>
    <property type="molecule type" value="Genomic_DNA"/>
</dbReference>
<comment type="caution">
    <text evidence="2">The sequence shown here is derived from an EMBL/GenBank/DDBJ whole genome shotgun (WGS) entry which is preliminary data.</text>
</comment>
<dbReference type="AlphaFoldDB" id="A0A9J6CQM6"/>
<protein>
    <recommendedName>
        <fullName evidence="4">DUF229 domain containing protein</fullName>
    </recommendedName>
</protein>
<dbReference type="PANTHER" id="PTHR10974">
    <property type="entry name" value="FI08016P-RELATED"/>
    <property type="match status" value="1"/>
</dbReference>
<dbReference type="Pfam" id="PF02995">
    <property type="entry name" value="DUF229"/>
    <property type="match status" value="1"/>
</dbReference>
<dbReference type="OrthoDB" id="413313at2759"/>
<evidence type="ECO:0008006" key="4">
    <source>
        <dbReference type="Google" id="ProtNLM"/>
    </source>
</evidence>
<dbReference type="Proteomes" id="UP001107558">
    <property type="component" value="Chromosome 1"/>
</dbReference>
<evidence type="ECO:0000313" key="2">
    <source>
        <dbReference type="EMBL" id="KAG5684188.1"/>
    </source>
</evidence>
<gene>
    <name evidence="2" type="ORF">PVAND_013428</name>
</gene>
<sequence length="701" mass="81868">MIALRSIRAKWKWPTALLIKKAVIYRILIVGIIVLSSLYLIDYTSSHINNISHYTKVFQRPGLLLGKDEDYTEEEDEAVDENYFIKTSGCRIVKMDVMSDQIKSFFPSEKPNKINCGPPPITASDDKYLWINLTESELKTFYHISSEQLLCYYAPFTRLTDYLVVKNETLTSLHFNHRTKIDSEYIQVFCENNNQTQIYADYHSFFPSKDDENEEENSDKMQTKMNEKYNVMILGIDSVSKLNFHRMFNQTAKTLLEDLNAIEMHGYNKIDDNTYPNLVPFLSGLSAEELSSACLSSNSSIYFDDCHFIWKDFKKKGYNTLFSEDSAALSLFNYFKNGFDKQPVDYYFRTILHQMEKEIAHNKIGNYKLCLGNRTPFDVFLNGYVRKFIKSMSNELFFSFFWTSSFTHDFINYPLLIDEDISNLLTYMKDQQYLDKTILLIISDHGIRFGSFRQTTFQGMVEERLPFLFALFPKSFKSQYPLAVRNFKRNSRRLTTHYDIFQVLKDLTMIDENSITNENIRKRQSYLMERSETTIPRGISLFLEIPEYRTCDAAGIESHWCTCYEKLELSNSDHRVQKAARFVVKTINDLLKPHRACHFLYLNSIVTAHMHVLNDNVFKKDEKKGTTKTLKLPKGSHKKIYDITLKITTKPGPRAEFEATVRLDEINDETKLTGTISRISSYTKGCIKDSFVEKYCFCDPI</sequence>
<keyword evidence="1" id="KW-0812">Transmembrane</keyword>
<organism evidence="2 3">
    <name type="scientific">Polypedilum vanderplanki</name>
    <name type="common">Sleeping chironomid midge</name>
    <dbReference type="NCBI Taxonomy" id="319348"/>
    <lineage>
        <taxon>Eukaryota</taxon>
        <taxon>Metazoa</taxon>
        <taxon>Ecdysozoa</taxon>
        <taxon>Arthropoda</taxon>
        <taxon>Hexapoda</taxon>
        <taxon>Insecta</taxon>
        <taxon>Pterygota</taxon>
        <taxon>Neoptera</taxon>
        <taxon>Endopterygota</taxon>
        <taxon>Diptera</taxon>
        <taxon>Nematocera</taxon>
        <taxon>Chironomoidea</taxon>
        <taxon>Chironomidae</taxon>
        <taxon>Chironominae</taxon>
        <taxon>Polypedilum</taxon>
        <taxon>Polypedilum</taxon>
    </lineage>
</organism>
<dbReference type="FunFam" id="3.40.720.10:FF:000017">
    <property type="entry name" value="Predicted protein"/>
    <property type="match status" value="1"/>
</dbReference>
<dbReference type="Gene3D" id="3.40.720.10">
    <property type="entry name" value="Alkaline Phosphatase, subunit A"/>
    <property type="match status" value="1"/>
</dbReference>
<dbReference type="SUPFAM" id="SSF53649">
    <property type="entry name" value="Alkaline phosphatase-like"/>
    <property type="match status" value="1"/>
</dbReference>
<dbReference type="InterPro" id="IPR004245">
    <property type="entry name" value="DUF229"/>
</dbReference>